<sequence>MSIPNPRLAVAIVNRNSGDMLTRCVDHVYSSRLQEEPIVVVVDNGSSDHSTRTLASKYPHVHIIENAKNLGFAAAVNRAMPRCRDAGFLLLVNTDAFLDPDCAQTLLKFLEAHPRVGMVGPRLLNPDGTPQTSFEAFPTLATEILNRSLLKRLFPKRYPGKHTAFASPTPVEGLIGAVVMIRVQALLEVGGFDEDYFFFLEETDLALRMRRKGWQVYHHPGAHAVHLQGATAKKMELESRIEFYRSRYLFFRKHYGRPSTFLLKSAQMANLTLEVGALGLVNAVACGNLPDIARRFTVRYGLWRWHLRGCPDGQGLPRD</sequence>
<comment type="caution">
    <text evidence="4">The sequence shown here is derived from an EMBL/GenBank/DDBJ whole genome shotgun (WGS) entry which is preliminary data.</text>
</comment>
<dbReference type="CDD" id="cd04186">
    <property type="entry name" value="GT_2_like_c"/>
    <property type="match status" value="1"/>
</dbReference>
<dbReference type="AlphaFoldDB" id="A0A7C4EY95"/>
<dbReference type="Pfam" id="PF00535">
    <property type="entry name" value="Glycos_transf_2"/>
    <property type="match status" value="1"/>
</dbReference>
<evidence type="ECO:0000259" key="3">
    <source>
        <dbReference type="Pfam" id="PF02709"/>
    </source>
</evidence>
<dbReference type="Pfam" id="PF02709">
    <property type="entry name" value="Glyco_transf_7C"/>
    <property type="match status" value="1"/>
</dbReference>
<dbReference type="InterPro" id="IPR029044">
    <property type="entry name" value="Nucleotide-diphossugar_trans"/>
</dbReference>
<reference evidence="4" key="1">
    <citation type="journal article" date="2020" name="mSystems">
        <title>Genome- and Community-Level Interaction Insights into Carbon Utilization and Element Cycling Functions of Hydrothermarchaeota in Hydrothermal Sediment.</title>
        <authorList>
            <person name="Zhou Z."/>
            <person name="Liu Y."/>
            <person name="Xu W."/>
            <person name="Pan J."/>
            <person name="Luo Z.H."/>
            <person name="Li M."/>
        </authorList>
    </citation>
    <scope>NUCLEOTIDE SEQUENCE [LARGE SCALE GENOMIC DNA]</scope>
    <source>
        <strain evidence="4">SpSt-769</strain>
    </source>
</reference>
<dbReference type="SUPFAM" id="SSF53448">
    <property type="entry name" value="Nucleotide-diphospho-sugar transferases"/>
    <property type="match status" value="1"/>
</dbReference>
<dbReference type="InterPro" id="IPR001173">
    <property type="entry name" value="Glyco_trans_2-like"/>
</dbReference>
<name>A0A7C4EY95_9BACT</name>
<evidence type="ECO:0000313" key="4">
    <source>
        <dbReference type="EMBL" id="HGH61777.1"/>
    </source>
</evidence>
<gene>
    <name evidence="4" type="ORF">ENV54_10815</name>
</gene>
<feature type="domain" description="Galactosyltransferase C-terminal" evidence="3">
    <location>
        <begin position="165"/>
        <end position="221"/>
    </location>
</feature>
<evidence type="ECO:0000256" key="1">
    <source>
        <dbReference type="ARBA" id="ARBA00022679"/>
    </source>
</evidence>
<dbReference type="EMBL" id="DTGT01000349">
    <property type="protein sequence ID" value="HGH61777.1"/>
    <property type="molecule type" value="Genomic_DNA"/>
</dbReference>
<evidence type="ECO:0000259" key="2">
    <source>
        <dbReference type="Pfam" id="PF00535"/>
    </source>
</evidence>
<accession>A0A7C4EY95</accession>
<protein>
    <submittedName>
        <fullName evidence="4">Glycosyltransferase family 2 protein</fullName>
    </submittedName>
</protein>
<dbReference type="Gene3D" id="3.90.550.10">
    <property type="entry name" value="Spore Coat Polysaccharide Biosynthesis Protein SpsA, Chain A"/>
    <property type="match status" value="1"/>
</dbReference>
<keyword evidence="1 4" id="KW-0808">Transferase</keyword>
<dbReference type="PANTHER" id="PTHR43179">
    <property type="entry name" value="RHAMNOSYLTRANSFERASE WBBL"/>
    <property type="match status" value="1"/>
</dbReference>
<dbReference type="GO" id="GO:0016740">
    <property type="term" value="F:transferase activity"/>
    <property type="evidence" value="ECO:0007669"/>
    <property type="project" value="UniProtKB-KW"/>
</dbReference>
<feature type="domain" description="Glycosyltransferase 2-like" evidence="2">
    <location>
        <begin position="10"/>
        <end position="160"/>
    </location>
</feature>
<proteinExistence type="predicted"/>
<organism evidence="4">
    <name type="scientific">Desulfomonile tiedjei</name>
    <dbReference type="NCBI Taxonomy" id="2358"/>
    <lineage>
        <taxon>Bacteria</taxon>
        <taxon>Pseudomonadati</taxon>
        <taxon>Thermodesulfobacteriota</taxon>
        <taxon>Desulfomonilia</taxon>
        <taxon>Desulfomonilales</taxon>
        <taxon>Desulfomonilaceae</taxon>
        <taxon>Desulfomonile</taxon>
    </lineage>
</organism>
<dbReference type="InterPro" id="IPR027791">
    <property type="entry name" value="Galactosyl_T_C"/>
</dbReference>
<dbReference type="PANTHER" id="PTHR43179:SF7">
    <property type="entry name" value="RHAMNOSYLTRANSFERASE WBBL"/>
    <property type="match status" value="1"/>
</dbReference>